<dbReference type="RefSeq" id="WP_157391361.1">
    <property type="nucleotide sequence ID" value="NZ_WRPP01000007.1"/>
</dbReference>
<comment type="caution">
    <text evidence="2">The sequence shown here is derived from an EMBL/GenBank/DDBJ whole genome shotgun (WGS) entry which is preliminary data.</text>
</comment>
<sequence>MKFSKATAYAVAVAAVSGGVVLAPVAQAAVGSTPIAAHTTAGQDQPLPGCGECQPDPM</sequence>
<reference evidence="2 3" key="1">
    <citation type="submission" date="2019-12" db="EMBL/GenBank/DDBJ databases">
        <title>Nocardia sp. nov. ET3-3 isolated from soil.</title>
        <authorList>
            <person name="Kanchanasin P."/>
            <person name="Tanasupawat S."/>
            <person name="Yuki M."/>
            <person name="Kudo T."/>
        </authorList>
    </citation>
    <scope>NUCLEOTIDE SEQUENCE [LARGE SCALE GENOMIC DNA]</scope>
    <source>
        <strain evidence="2 3">ET3-3</strain>
    </source>
</reference>
<evidence type="ECO:0000313" key="3">
    <source>
        <dbReference type="Proteomes" id="UP000466794"/>
    </source>
</evidence>
<dbReference type="AlphaFoldDB" id="A0A7K1V570"/>
<gene>
    <name evidence="2" type="ORF">GPX89_31480</name>
</gene>
<protein>
    <submittedName>
        <fullName evidence="2">Uncharacterized protein</fullName>
    </submittedName>
</protein>
<dbReference type="Proteomes" id="UP000466794">
    <property type="component" value="Unassembled WGS sequence"/>
</dbReference>
<feature type="signal peptide" evidence="1">
    <location>
        <begin position="1"/>
        <end position="28"/>
    </location>
</feature>
<feature type="chain" id="PRO_5029853096" evidence="1">
    <location>
        <begin position="29"/>
        <end position="58"/>
    </location>
</feature>
<evidence type="ECO:0000313" key="2">
    <source>
        <dbReference type="EMBL" id="MVU81746.1"/>
    </source>
</evidence>
<keyword evidence="1" id="KW-0732">Signal</keyword>
<name>A0A7K1V570_9NOCA</name>
<accession>A0A7K1V570</accession>
<proteinExistence type="predicted"/>
<dbReference type="EMBL" id="WRPP01000007">
    <property type="protein sequence ID" value="MVU81746.1"/>
    <property type="molecule type" value="Genomic_DNA"/>
</dbReference>
<evidence type="ECO:0000256" key="1">
    <source>
        <dbReference type="SAM" id="SignalP"/>
    </source>
</evidence>
<organism evidence="2 3">
    <name type="scientific">Nocardia terrae</name>
    <dbReference type="NCBI Taxonomy" id="2675851"/>
    <lineage>
        <taxon>Bacteria</taxon>
        <taxon>Bacillati</taxon>
        <taxon>Actinomycetota</taxon>
        <taxon>Actinomycetes</taxon>
        <taxon>Mycobacteriales</taxon>
        <taxon>Nocardiaceae</taxon>
        <taxon>Nocardia</taxon>
    </lineage>
</organism>
<keyword evidence="3" id="KW-1185">Reference proteome</keyword>